<protein>
    <recommendedName>
        <fullName evidence="4">Apple domain-containing protein</fullName>
    </recommendedName>
</protein>
<dbReference type="Proteomes" id="UP000326924">
    <property type="component" value="Unassembled WGS sequence"/>
</dbReference>
<dbReference type="EMBL" id="VXIS01000147">
    <property type="protein sequence ID" value="KAA8900903.1"/>
    <property type="molecule type" value="Genomic_DNA"/>
</dbReference>
<keyword evidence="3" id="KW-1185">Reference proteome</keyword>
<keyword evidence="1" id="KW-0732">Signal</keyword>
<evidence type="ECO:0000256" key="1">
    <source>
        <dbReference type="SAM" id="SignalP"/>
    </source>
</evidence>
<evidence type="ECO:0000313" key="3">
    <source>
        <dbReference type="Proteomes" id="UP000326924"/>
    </source>
</evidence>
<proteinExistence type="predicted"/>
<feature type="signal peptide" evidence="1">
    <location>
        <begin position="1"/>
        <end position="21"/>
    </location>
</feature>
<organism evidence="2 3">
    <name type="scientific">Sphaerosporella brunnea</name>
    <dbReference type="NCBI Taxonomy" id="1250544"/>
    <lineage>
        <taxon>Eukaryota</taxon>
        <taxon>Fungi</taxon>
        <taxon>Dikarya</taxon>
        <taxon>Ascomycota</taxon>
        <taxon>Pezizomycotina</taxon>
        <taxon>Pezizomycetes</taxon>
        <taxon>Pezizales</taxon>
        <taxon>Pyronemataceae</taxon>
        <taxon>Sphaerosporella</taxon>
    </lineage>
</organism>
<evidence type="ECO:0000313" key="2">
    <source>
        <dbReference type="EMBL" id="KAA8900903.1"/>
    </source>
</evidence>
<accession>A0A5J5ES13</accession>
<dbReference type="AlphaFoldDB" id="A0A5J5ES13"/>
<dbReference type="OrthoDB" id="5428486at2759"/>
<comment type="caution">
    <text evidence="2">The sequence shown here is derived from an EMBL/GenBank/DDBJ whole genome shotgun (WGS) entry which is preliminary data.</text>
</comment>
<sequence>MVAPTTLLSATLLLLSSVVSGTNMDDNTGPVTKAAYNADTHEIDTWRAPAGAADRVKKRYPVQPASYYSYDHQDENLVYLLRSKKQWDFCKAYINLHPVVTKIVTTTACGIRNPKCLPTTVTKVVGVTQDVTDTITAETSTVTLHPTATSTSTVTATVTITSTVGTPLTTTLTPLRKRSYTRPPPFLRGYRDSQISAACSTLVQNVIHTTTVTRTRVLPGKAKTATKTQTRTVATHTILTTVTPAAVTVTGEPVSTATVMETDTVTLTTTICPSATTGVSGIAVAPPGSLHGSNVNDIVGCCSACYNAPGCVGWAFLGAGFCFYGTGSPPNSAPITPQCPFGLGTFTLGTGGPAGLAGGSGPCIAS</sequence>
<dbReference type="InParanoid" id="A0A5J5ES13"/>
<evidence type="ECO:0008006" key="4">
    <source>
        <dbReference type="Google" id="ProtNLM"/>
    </source>
</evidence>
<feature type="chain" id="PRO_5023835122" description="Apple domain-containing protein" evidence="1">
    <location>
        <begin position="22"/>
        <end position="366"/>
    </location>
</feature>
<name>A0A5J5ES13_9PEZI</name>
<reference evidence="2 3" key="1">
    <citation type="submission" date="2019-09" db="EMBL/GenBank/DDBJ databases">
        <title>Draft genome of the ectomycorrhizal ascomycete Sphaerosporella brunnea.</title>
        <authorList>
            <consortium name="DOE Joint Genome Institute"/>
            <person name="Benucci G.M."/>
            <person name="Marozzi G."/>
            <person name="Antonielli L."/>
            <person name="Sanchez S."/>
            <person name="Marco P."/>
            <person name="Wang X."/>
            <person name="Falini L.B."/>
            <person name="Barry K."/>
            <person name="Haridas S."/>
            <person name="Lipzen A."/>
            <person name="Labutti K."/>
            <person name="Grigoriev I.V."/>
            <person name="Murat C."/>
            <person name="Martin F."/>
            <person name="Albertini E."/>
            <person name="Donnini D."/>
            <person name="Bonito G."/>
        </authorList>
    </citation>
    <scope>NUCLEOTIDE SEQUENCE [LARGE SCALE GENOMIC DNA]</scope>
    <source>
        <strain evidence="2 3">Sb_GMNB300</strain>
    </source>
</reference>
<gene>
    <name evidence="2" type="ORF">FN846DRAFT_123839</name>
</gene>